<organism evidence="2 3">
    <name type="scientific">Oleoguttula mirabilis</name>
    <dbReference type="NCBI Taxonomy" id="1507867"/>
    <lineage>
        <taxon>Eukaryota</taxon>
        <taxon>Fungi</taxon>
        <taxon>Dikarya</taxon>
        <taxon>Ascomycota</taxon>
        <taxon>Pezizomycotina</taxon>
        <taxon>Dothideomycetes</taxon>
        <taxon>Dothideomycetidae</taxon>
        <taxon>Mycosphaerellales</taxon>
        <taxon>Teratosphaeriaceae</taxon>
        <taxon>Oleoguttula</taxon>
    </lineage>
</organism>
<keyword evidence="1" id="KW-0732">Signal</keyword>
<evidence type="ECO:0000313" key="2">
    <source>
        <dbReference type="EMBL" id="KAK4546209.1"/>
    </source>
</evidence>
<sequence length="155" mass="16842">MYQLTISRLLMAGFAAAVMLATAHATKLESRQTATPNPNCLNHCYGVSNVTITYAIDTFCRQHAGVDLGADSSGAADYVFDTITYTPTPGTAEQGRVDLEIIALPGESCVAETISYDICVYNFWVPINQCNEGKQGGVWLDPCYMFWINPNPDGC</sequence>
<gene>
    <name evidence="2" type="ORF">LTR36_002346</name>
</gene>
<keyword evidence="3" id="KW-1185">Reference proteome</keyword>
<accession>A0AAV9JLR0</accession>
<feature type="signal peptide" evidence="1">
    <location>
        <begin position="1"/>
        <end position="25"/>
    </location>
</feature>
<evidence type="ECO:0000313" key="3">
    <source>
        <dbReference type="Proteomes" id="UP001324427"/>
    </source>
</evidence>
<protein>
    <submittedName>
        <fullName evidence="2">Uncharacterized protein</fullName>
    </submittedName>
</protein>
<proteinExistence type="predicted"/>
<feature type="chain" id="PRO_5043496917" evidence="1">
    <location>
        <begin position="26"/>
        <end position="155"/>
    </location>
</feature>
<comment type="caution">
    <text evidence="2">The sequence shown here is derived from an EMBL/GenBank/DDBJ whole genome shotgun (WGS) entry which is preliminary data.</text>
</comment>
<dbReference type="EMBL" id="JAVFHQ010000016">
    <property type="protein sequence ID" value="KAK4546209.1"/>
    <property type="molecule type" value="Genomic_DNA"/>
</dbReference>
<evidence type="ECO:0000256" key="1">
    <source>
        <dbReference type="SAM" id="SignalP"/>
    </source>
</evidence>
<reference evidence="2 3" key="1">
    <citation type="submission" date="2021-11" db="EMBL/GenBank/DDBJ databases">
        <title>Black yeast isolated from Biological Soil Crust.</title>
        <authorList>
            <person name="Kurbessoian T."/>
        </authorList>
    </citation>
    <scope>NUCLEOTIDE SEQUENCE [LARGE SCALE GENOMIC DNA]</scope>
    <source>
        <strain evidence="2 3">CCFEE 5522</strain>
    </source>
</reference>
<dbReference type="AlphaFoldDB" id="A0AAV9JLR0"/>
<dbReference type="Proteomes" id="UP001324427">
    <property type="component" value="Unassembled WGS sequence"/>
</dbReference>
<name>A0AAV9JLR0_9PEZI</name>